<keyword evidence="1" id="KW-0547">Nucleotide-binding</keyword>
<dbReference type="InterPro" id="IPR006311">
    <property type="entry name" value="TAT_signal"/>
</dbReference>
<keyword evidence="1" id="KW-0378">Hydrolase</keyword>
<organism evidence="1 2">
    <name type="scientific">Brevundimonas mediterranea</name>
    <dbReference type="NCBI Taxonomy" id="74329"/>
    <lineage>
        <taxon>Bacteria</taxon>
        <taxon>Pseudomonadati</taxon>
        <taxon>Pseudomonadota</taxon>
        <taxon>Alphaproteobacteria</taxon>
        <taxon>Caulobacterales</taxon>
        <taxon>Caulobacteraceae</taxon>
        <taxon>Brevundimonas</taxon>
    </lineage>
</organism>
<accession>A0AB37E518</accession>
<reference evidence="1 2" key="1">
    <citation type="submission" date="2020-01" db="EMBL/GenBank/DDBJ databases">
        <authorList>
            <person name="Wang S."/>
        </authorList>
    </citation>
    <scope>NUCLEOTIDE SEQUENCE [LARGE SCALE GENOMIC DNA]</scope>
    <source>
        <strain evidence="1 2">D151-2-6</strain>
    </source>
</reference>
<dbReference type="EMBL" id="CP048751">
    <property type="protein sequence ID" value="QIH72035.1"/>
    <property type="molecule type" value="Genomic_DNA"/>
</dbReference>
<dbReference type="Proteomes" id="UP000501325">
    <property type="component" value="Chromosome"/>
</dbReference>
<protein>
    <submittedName>
        <fullName evidence="1">Helicase</fullName>
    </submittedName>
</protein>
<sequence>MYSRRKTGVEDARLPEISRRGLIAGTSVAAFGLANPATGTAAASASANLAPAALIASTEATRHCKNWLAIDAQIGRLQNRWAKLEGWLIREHSWCNLSPTEQQALPWSKELRDIDGILDTLFERRERLLKAIPDSASVSFEAIIARLAVLEHLIWPEDHPEAHAMIARSRQDLITLSAETQCGA</sequence>
<dbReference type="AlphaFoldDB" id="A0AB37E518"/>
<dbReference type="GO" id="GO:0004386">
    <property type="term" value="F:helicase activity"/>
    <property type="evidence" value="ECO:0007669"/>
    <property type="project" value="UniProtKB-KW"/>
</dbReference>
<proteinExistence type="predicted"/>
<keyword evidence="1" id="KW-0347">Helicase</keyword>
<dbReference type="RefSeq" id="WP_164952589.1">
    <property type="nucleotide sequence ID" value="NZ_CP048751.1"/>
</dbReference>
<keyword evidence="1" id="KW-0067">ATP-binding</keyword>
<dbReference type="KEGG" id="bmed:GYM46_03060"/>
<evidence type="ECO:0000313" key="1">
    <source>
        <dbReference type="EMBL" id="QIH72035.1"/>
    </source>
</evidence>
<gene>
    <name evidence="1" type="ORF">GYM46_03060</name>
</gene>
<dbReference type="PROSITE" id="PS51318">
    <property type="entry name" value="TAT"/>
    <property type="match status" value="1"/>
</dbReference>
<evidence type="ECO:0000313" key="2">
    <source>
        <dbReference type="Proteomes" id="UP000501325"/>
    </source>
</evidence>
<name>A0AB37E518_9CAUL</name>